<dbReference type="Proteomes" id="UP001055879">
    <property type="component" value="Linkage Group LG11"/>
</dbReference>
<accession>A0ACB8Z668</accession>
<proteinExistence type="predicted"/>
<sequence>MSVNNNNSQKNPSVSTTFWLPFASQFQLSQYAAHAHAQAITQAQSNAQAQAMANQVQFQAQLQAQGLSLNQSHGPYSANAPSFPGSANSSTKRMPQKPLGRPPGMSNANTISPMRMMELTPAERNKKKCFYT</sequence>
<evidence type="ECO:0000313" key="2">
    <source>
        <dbReference type="Proteomes" id="UP001055879"/>
    </source>
</evidence>
<comment type="caution">
    <text evidence="1">The sequence shown here is derived from an EMBL/GenBank/DDBJ whole genome shotgun (WGS) entry which is preliminary data.</text>
</comment>
<keyword evidence="2" id="KW-1185">Reference proteome</keyword>
<dbReference type="EMBL" id="CM042057">
    <property type="protein sequence ID" value="KAI3693038.1"/>
    <property type="molecule type" value="Genomic_DNA"/>
</dbReference>
<name>A0ACB8Z668_ARCLA</name>
<gene>
    <name evidence="1" type="ORF">L6452_32866</name>
</gene>
<reference evidence="1 2" key="2">
    <citation type="journal article" date="2022" name="Mol. Ecol. Resour.">
        <title>The genomes of chicory, endive, great burdock and yacon provide insights into Asteraceae paleo-polyploidization history and plant inulin production.</title>
        <authorList>
            <person name="Fan W."/>
            <person name="Wang S."/>
            <person name="Wang H."/>
            <person name="Wang A."/>
            <person name="Jiang F."/>
            <person name="Liu H."/>
            <person name="Zhao H."/>
            <person name="Xu D."/>
            <person name="Zhang Y."/>
        </authorList>
    </citation>
    <scope>NUCLEOTIDE SEQUENCE [LARGE SCALE GENOMIC DNA]</scope>
    <source>
        <strain evidence="2">cv. Niubang</strain>
    </source>
</reference>
<evidence type="ECO:0000313" key="1">
    <source>
        <dbReference type="EMBL" id="KAI3693038.1"/>
    </source>
</evidence>
<organism evidence="1 2">
    <name type="scientific">Arctium lappa</name>
    <name type="common">Greater burdock</name>
    <name type="synonym">Lappa major</name>
    <dbReference type="NCBI Taxonomy" id="4217"/>
    <lineage>
        <taxon>Eukaryota</taxon>
        <taxon>Viridiplantae</taxon>
        <taxon>Streptophyta</taxon>
        <taxon>Embryophyta</taxon>
        <taxon>Tracheophyta</taxon>
        <taxon>Spermatophyta</taxon>
        <taxon>Magnoliopsida</taxon>
        <taxon>eudicotyledons</taxon>
        <taxon>Gunneridae</taxon>
        <taxon>Pentapetalae</taxon>
        <taxon>asterids</taxon>
        <taxon>campanulids</taxon>
        <taxon>Asterales</taxon>
        <taxon>Asteraceae</taxon>
        <taxon>Carduoideae</taxon>
        <taxon>Cardueae</taxon>
        <taxon>Arctiinae</taxon>
        <taxon>Arctium</taxon>
    </lineage>
</organism>
<reference evidence="2" key="1">
    <citation type="journal article" date="2022" name="Mol. Ecol. Resour.">
        <title>The genomes of chicory, endive, great burdock and yacon provide insights into Asteraceae palaeo-polyploidization history and plant inulin production.</title>
        <authorList>
            <person name="Fan W."/>
            <person name="Wang S."/>
            <person name="Wang H."/>
            <person name="Wang A."/>
            <person name="Jiang F."/>
            <person name="Liu H."/>
            <person name="Zhao H."/>
            <person name="Xu D."/>
            <person name="Zhang Y."/>
        </authorList>
    </citation>
    <scope>NUCLEOTIDE SEQUENCE [LARGE SCALE GENOMIC DNA]</scope>
    <source>
        <strain evidence="2">cv. Niubang</strain>
    </source>
</reference>
<protein>
    <submittedName>
        <fullName evidence="1">Uncharacterized protein</fullName>
    </submittedName>
</protein>